<comment type="caution">
    <text evidence="11">The sequence shown here is derived from an EMBL/GenBank/DDBJ whole genome shotgun (WGS) entry which is preliminary data.</text>
</comment>
<evidence type="ECO:0000256" key="4">
    <source>
        <dbReference type="ARBA" id="ARBA00022679"/>
    </source>
</evidence>
<reference evidence="11 12" key="1">
    <citation type="journal article" date="2023" name="Hortic Res">
        <title>Pangenome of water caltrop reveals structural variations and asymmetric subgenome divergence after allopolyploidization.</title>
        <authorList>
            <person name="Zhang X."/>
            <person name="Chen Y."/>
            <person name="Wang L."/>
            <person name="Yuan Y."/>
            <person name="Fang M."/>
            <person name="Shi L."/>
            <person name="Lu R."/>
            <person name="Comes H.P."/>
            <person name="Ma Y."/>
            <person name="Chen Y."/>
            <person name="Huang G."/>
            <person name="Zhou Y."/>
            <person name="Zheng Z."/>
            <person name="Qiu Y."/>
        </authorList>
    </citation>
    <scope>NUCLEOTIDE SEQUENCE [LARGE SCALE GENOMIC DNA]</scope>
    <source>
        <strain evidence="11">F231</strain>
    </source>
</reference>
<dbReference type="EMBL" id="JAXQNO010000003">
    <property type="protein sequence ID" value="KAK4800850.1"/>
    <property type="molecule type" value="Genomic_DNA"/>
</dbReference>
<dbReference type="InterPro" id="IPR045845">
    <property type="entry name" value="BSK"/>
</dbReference>
<keyword evidence="7" id="KW-0067">ATP-binding</keyword>
<evidence type="ECO:0000259" key="10">
    <source>
        <dbReference type="PROSITE" id="PS50011"/>
    </source>
</evidence>
<feature type="domain" description="Protein kinase" evidence="10">
    <location>
        <begin position="1"/>
        <end position="204"/>
    </location>
</feature>
<dbReference type="GO" id="GO:0009742">
    <property type="term" value="P:brassinosteroid mediated signaling pathway"/>
    <property type="evidence" value="ECO:0007669"/>
    <property type="project" value="InterPro"/>
</dbReference>
<dbReference type="AlphaFoldDB" id="A0AAN7M7S4"/>
<evidence type="ECO:0000256" key="5">
    <source>
        <dbReference type="ARBA" id="ARBA00022741"/>
    </source>
</evidence>
<evidence type="ECO:0000313" key="11">
    <source>
        <dbReference type="EMBL" id="KAK4800850.1"/>
    </source>
</evidence>
<comment type="subcellular location">
    <subcellularLocation>
        <location evidence="1">Endomembrane system</location>
    </subcellularLocation>
</comment>
<dbReference type="Pfam" id="PF25575">
    <property type="entry name" value="TPR_BSK1_C"/>
    <property type="match status" value="1"/>
</dbReference>
<evidence type="ECO:0000256" key="2">
    <source>
        <dbReference type="ARBA" id="ARBA00008684"/>
    </source>
</evidence>
<sequence>MPNDTLAKHLFHWENQTIEWAMRLRVAFYTAEAVCYCHNEGHPVYHDLNAYKVLFDEDGDPHLSCFGLMKYSHDGKSHGTNLAYTPPEYLKTGAKLTAESIMYSFGTILLDLLSGKHIPPSRFSGDTLGETIRSHLSFQEWTQQMRDMPEARKPGDFASRDKDFETAIDSYSQPEASAISFVIKPDAALNAMQAQYMHADMQWLADMLNEAAMLQEKKQRSGRASS</sequence>
<dbReference type="PANTHER" id="PTHR45863">
    <property type="entry name" value="SERINE/THREONINE-PROTEIN KINASE BSK5"/>
    <property type="match status" value="1"/>
</dbReference>
<dbReference type="InterPro" id="IPR000719">
    <property type="entry name" value="Prot_kinase_dom"/>
</dbReference>
<keyword evidence="5" id="KW-0547">Nucleotide-binding</keyword>
<evidence type="ECO:0000256" key="8">
    <source>
        <dbReference type="ARBA" id="ARBA00023136"/>
    </source>
</evidence>
<keyword evidence="4" id="KW-0808">Transferase</keyword>
<keyword evidence="12" id="KW-1185">Reference proteome</keyword>
<dbReference type="InterPro" id="IPR011009">
    <property type="entry name" value="Kinase-like_dom_sf"/>
</dbReference>
<evidence type="ECO:0000256" key="6">
    <source>
        <dbReference type="ARBA" id="ARBA00022777"/>
    </source>
</evidence>
<dbReference type="GO" id="GO:0012505">
    <property type="term" value="C:endomembrane system"/>
    <property type="evidence" value="ECO:0007669"/>
    <property type="project" value="UniProtKB-SubCell"/>
</dbReference>
<evidence type="ECO:0000256" key="7">
    <source>
        <dbReference type="ARBA" id="ARBA00022840"/>
    </source>
</evidence>
<accession>A0AAN7M7S4</accession>
<keyword evidence="6" id="KW-0418">Kinase</keyword>
<organism evidence="11 12">
    <name type="scientific">Trapa natans</name>
    <name type="common">Water chestnut</name>
    <dbReference type="NCBI Taxonomy" id="22666"/>
    <lineage>
        <taxon>Eukaryota</taxon>
        <taxon>Viridiplantae</taxon>
        <taxon>Streptophyta</taxon>
        <taxon>Embryophyta</taxon>
        <taxon>Tracheophyta</taxon>
        <taxon>Spermatophyta</taxon>
        <taxon>Magnoliopsida</taxon>
        <taxon>eudicotyledons</taxon>
        <taxon>Gunneridae</taxon>
        <taxon>Pentapetalae</taxon>
        <taxon>rosids</taxon>
        <taxon>malvids</taxon>
        <taxon>Myrtales</taxon>
        <taxon>Lythraceae</taxon>
        <taxon>Trapa</taxon>
    </lineage>
</organism>
<dbReference type="SUPFAM" id="SSF56112">
    <property type="entry name" value="Protein kinase-like (PK-like)"/>
    <property type="match status" value="1"/>
</dbReference>
<comment type="similarity">
    <text evidence="2">Belongs to the protein kinase superfamily. Ser/Thr protein kinase family.</text>
</comment>
<dbReference type="InterPro" id="IPR058209">
    <property type="entry name" value="TPR_BSK1_C"/>
</dbReference>
<dbReference type="Proteomes" id="UP001346149">
    <property type="component" value="Unassembled WGS sequence"/>
</dbReference>
<evidence type="ECO:0000256" key="1">
    <source>
        <dbReference type="ARBA" id="ARBA00004308"/>
    </source>
</evidence>
<gene>
    <name evidence="11" type="ORF">SAY86_021337</name>
</gene>
<keyword evidence="9" id="KW-0449">Lipoprotein</keyword>
<keyword evidence="3" id="KW-1003">Cell membrane</keyword>
<dbReference type="GO" id="GO:0004672">
    <property type="term" value="F:protein kinase activity"/>
    <property type="evidence" value="ECO:0007669"/>
    <property type="project" value="InterPro"/>
</dbReference>
<proteinExistence type="inferred from homology"/>
<dbReference type="GO" id="GO:0005524">
    <property type="term" value="F:ATP binding"/>
    <property type="evidence" value="ECO:0007669"/>
    <property type="project" value="UniProtKB-KW"/>
</dbReference>
<name>A0AAN7M7S4_TRANT</name>
<evidence type="ECO:0000256" key="3">
    <source>
        <dbReference type="ARBA" id="ARBA00022475"/>
    </source>
</evidence>
<protein>
    <recommendedName>
        <fullName evidence="10">Protein kinase domain-containing protein</fullName>
    </recommendedName>
</protein>
<evidence type="ECO:0000256" key="9">
    <source>
        <dbReference type="ARBA" id="ARBA00023288"/>
    </source>
</evidence>
<dbReference type="Gene3D" id="1.10.510.10">
    <property type="entry name" value="Transferase(Phosphotransferase) domain 1"/>
    <property type="match status" value="1"/>
</dbReference>
<keyword evidence="8" id="KW-0472">Membrane</keyword>
<dbReference type="PANTHER" id="PTHR45863:SF22">
    <property type="entry name" value="SERINE_THREONINE-PROTEIN KINASE BSK1"/>
    <property type="match status" value="1"/>
</dbReference>
<evidence type="ECO:0000313" key="12">
    <source>
        <dbReference type="Proteomes" id="UP001346149"/>
    </source>
</evidence>
<dbReference type="PROSITE" id="PS50011">
    <property type="entry name" value="PROTEIN_KINASE_DOM"/>
    <property type="match status" value="1"/>
</dbReference>